<dbReference type="Gramene" id="KQL13125">
    <property type="protein sequence ID" value="KQL13125"/>
    <property type="gene ID" value="SETIT_023823mg"/>
</dbReference>
<dbReference type="HOGENOM" id="CLU_2516896_0_0_1"/>
<dbReference type="EnsemblPlants" id="KQL13125">
    <property type="protein sequence ID" value="KQL13125"/>
    <property type="gene ID" value="SETIT_023823mg"/>
</dbReference>
<dbReference type="AlphaFoldDB" id="K3ZBA2"/>
<reference evidence="3" key="1">
    <citation type="journal article" date="2012" name="Nat. Biotechnol.">
        <title>Reference genome sequence of the model plant Setaria.</title>
        <authorList>
            <person name="Bennetzen J.L."/>
            <person name="Schmutz J."/>
            <person name="Wang H."/>
            <person name="Percifield R."/>
            <person name="Hawkins J."/>
            <person name="Pontaroli A.C."/>
            <person name="Estep M."/>
            <person name="Feng L."/>
            <person name="Vaughn J.N."/>
            <person name="Grimwood J."/>
            <person name="Jenkins J."/>
            <person name="Barry K."/>
            <person name="Lindquist E."/>
            <person name="Hellsten U."/>
            <person name="Deshpande S."/>
            <person name="Wang X."/>
            <person name="Wu X."/>
            <person name="Mitros T."/>
            <person name="Triplett J."/>
            <person name="Yang X."/>
            <person name="Ye C.Y."/>
            <person name="Mauro-Herrera M."/>
            <person name="Wang L."/>
            <person name="Li P."/>
            <person name="Sharma M."/>
            <person name="Sharma R."/>
            <person name="Ronald P.C."/>
            <person name="Panaud O."/>
            <person name="Kellogg E.A."/>
            <person name="Brutnell T.P."/>
            <person name="Doust A.N."/>
            <person name="Tuskan G.A."/>
            <person name="Rokhsar D."/>
            <person name="Devos K.M."/>
        </authorList>
    </citation>
    <scope>NUCLEOTIDE SEQUENCE [LARGE SCALE GENOMIC DNA]</scope>
    <source>
        <strain evidence="3">cv. Yugu1</strain>
    </source>
</reference>
<keyword evidence="3" id="KW-1185">Reference proteome</keyword>
<dbReference type="Proteomes" id="UP000004995">
    <property type="component" value="Unassembled WGS sequence"/>
</dbReference>
<protein>
    <submittedName>
        <fullName evidence="2">Uncharacterized protein</fullName>
    </submittedName>
</protein>
<name>K3ZBA2_SETIT</name>
<feature type="region of interest" description="Disordered" evidence="1">
    <location>
        <begin position="1"/>
        <end position="50"/>
    </location>
</feature>
<dbReference type="InParanoid" id="K3ZBA2"/>
<evidence type="ECO:0000313" key="2">
    <source>
        <dbReference type="EnsemblPlants" id="KQL13125"/>
    </source>
</evidence>
<evidence type="ECO:0000256" key="1">
    <source>
        <dbReference type="SAM" id="MobiDB-lite"/>
    </source>
</evidence>
<evidence type="ECO:0000313" key="3">
    <source>
        <dbReference type="Proteomes" id="UP000004995"/>
    </source>
</evidence>
<dbReference type="EMBL" id="AGNK02001429">
    <property type="status" value="NOT_ANNOTATED_CDS"/>
    <property type="molecule type" value="Genomic_DNA"/>
</dbReference>
<proteinExistence type="predicted"/>
<organism evidence="2 3">
    <name type="scientific">Setaria italica</name>
    <name type="common">Foxtail millet</name>
    <name type="synonym">Panicum italicum</name>
    <dbReference type="NCBI Taxonomy" id="4555"/>
    <lineage>
        <taxon>Eukaryota</taxon>
        <taxon>Viridiplantae</taxon>
        <taxon>Streptophyta</taxon>
        <taxon>Embryophyta</taxon>
        <taxon>Tracheophyta</taxon>
        <taxon>Spermatophyta</taxon>
        <taxon>Magnoliopsida</taxon>
        <taxon>Liliopsida</taxon>
        <taxon>Poales</taxon>
        <taxon>Poaceae</taxon>
        <taxon>PACMAD clade</taxon>
        <taxon>Panicoideae</taxon>
        <taxon>Panicodae</taxon>
        <taxon>Paniceae</taxon>
        <taxon>Cenchrinae</taxon>
        <taxon>Setaria</taxon>
    </lineage>
</organism>
<sequence>MPRQRQIEPEIHSIPTNRVANPAAAQIELRSEEETDRVDSQGLARRPARSLACSSIRRRPSFGWANRCRSSFVSIRSLASYARPR</sequence>
<accession>K3ZBA2</accession>
<feature type="compositionally biased region" description="Basic and acidic residues" evidence="1">
    <location>
        <begin position="1"/>
        <end position="11"/>
    </location>
</feature>
<reference evidence="2" key="2">
    <citation type="submission" date="2018-08" db="UniProtKB">
        <authorList>
            <consortium name="EnsemblPlants"/>
        </authorList>
    </citation>
    <scope>IDENTIFICATION</scope>
    <source>
        <strain evidence="2">Yugu1</strain>
    </source>
</reference>